<feature type="domain" description="Aminotransferase class V" evidence="12">
    <location>
        <begin position="5"/>
        <end position="349"/>
    </location>
</feature>
<dbReference type="PANTHER" id="PTHR43247:SF1">
    <property type="entry name" value="PHOSPHOSERINE AMINOTRANSFERASE"/>
    <property type="match status" value="1"/>
</dbReference>
<comment type="cofactor">
    <cofactor evidence="1">
        <name>pyridoxal 5'-phosphate</name>
        <dbReference type="ChEBI" id="CHEBI:597326"/>
    </cofactor>
</comment>
<dbReference type="GO" id="GO:0006564">
    <property type="term" value="P:L-serine biosynthetic process"/>
    <property type="evidence" value="ECO:0007669"/>
    <property type="project" value="UniProtKB-KW"/>
</dbReference>
<dbReference type="SUPFAM" id="SSF53383">
    <property type="entry name" value="PLP-dependent transferases"/>
    <property type="match status" value="1"/>
</dbReference>
<dbReference type="UniPathway" id="UPA00135">
    <property type="reaction ID" value="UER00197"/>
</dbReference>
<reference evidence="13" key="1">
    <citation type="submission" date="2018-05" db="EMBL/GenBank/DDBJ databases">
        <authorList>
            <person name="Lanie J.A."/>
            <person name="Ng W.-L."/>
            <person name="Kazmierczak K.M."/>
            <person name="Andrzejewski T.M."/>
            <person name="Davidsen T.M."/>
            <person name="Wayne K.J."/>
            <person name="Tettelin H."/>
            <person name="Glass J.I."/>
            <person name="Rusch D."/>
            <person name="Podicherti R."/>
            <person name="Tsui H.-C.T."/>
            <person name="Winkler M.E."/>
        </authorList>
    </citation>
    <scope>NUCLEOTIDE SEQUENCE</scope>
</reference>
<evidence type="ECO:0000256" key="5">
    <source>
        <dbReference type="ARBA" id="ARBA00022576"/>
    </source>
</evidence>
<dbReference type="NCBIfam" id="NF003764">
    <property type="entry name" value="PRK05355.1"/>
    <property type="match status" value="1"/>
</dbReference>
<evidence type="ECO:0000256" key="4">
    <source>
        <dbReference type="ARBA" id="ARBA00013030"/>
    </source>
</evidence>
<dbReference type="EMBL" id="UINC01018898">
    <property type="protein sequence ID" value="SVA79708.1"/>
    <property type="molecule type" value="Genomic_DNA"/>
</dbReference>
<dbReference type="InterPro" id="IPR020578">
    <property type="entry name" value="Aminotrans_V_PyrdxlP_BS"/>
</dbReference>
<dbReference type="PIRSF" id="PIRSF000525">
    <property type="entry name" value="SerC"/>
    <property type="match status" value="1"/>
</dbReference>
<dbReference type="InterPro" id="IPR015422">
    <property type="entry name" value="PyrdxlP-dep_Trfase_small"/>
</dbReference>
<keyword evidence="5" id="KW-0032">Aminotransferase</keyword>
<keyword evidence="8" id="KW-0663">Pyridoxal phosphate</keyword>
<dbReference type="PANTHER" id="PTHR43247">
    <property type="entry name" value="PHOSPHOSERINE AMINOTRANSFERASE"/>
    <property type="match status" value="1"/>
</dbReference>
<comment type="similarity">
    <text evidence="3">Belongs to the class-V pyridoxal-phosphate-dependent aminotransferase family. SerC subfamily.</text>
</comment>
<keyword evidence="9" id="KW-0718">Serine biosynthesis</keyword>
<evidence type="ECO:0000256" key="8">
    <source>
        <dbReference type="ARBA" id="ARBA00022898"/>
    </source>
</evidence>
<dbReference type="GO" id="GO:0004648">
    <property type="term" value="F:O-phospho-L-serine:2-oxoglutarate aminotransferase activity"/>
    <property type="evidence" value="ECO:0007669"/>
    <property type="project" value="UniProtKB-EC"/>
</dbReference>
<dbReference type="FunFam" id="3.40.640.10:FF:000010">
    <property type="entry name" value="Phosphoserine aminotransferase"/>
    <property type="match status" value="1"/>
</dbReference>
<dbReference type="EC" id="2.6.1.52" evidence="4"/>
<protein>
    <recommendedName>
        <fullName evidence="4">phosphoserine transaminase</fullName>
        <ecNumber evidence="4">2.6.1.52</ecNumber>
    </recommendedName>
</protein>
<dbReference type="GO" id="GO:0005737">
    <property type="term" value="C:cytoplasm"/>
    <property type="evidence" value="ECO:0007669"/>
    <property type="project" value="TreeGrafter"/>
</dbReference>
<evidence type="ECO:0000313" key="13">
    <source>
        <dbReference type="EMBL" id="SVA79708.1"/>
    </source>
</evidence>
<dbReference type="GO" id="GO:0030170">
    <property type="term" value="F:pyridoxal phosphate binding"/>
    <property type="evidence" value="ECO:0007669"/>
    <property type="project" value="TreeGrafter"/>
</dbReference>
<proteinExistence type="inferred from homology"/>
<name>A0A381YRQ0_9ZZZZ</name>
<dbReference type="Gene3D" id="3.90.1150.10">
    <property type="entry name" value="Aspartate Aminotransferase, domain 1"/>
    <property type="match status" value="1"/>
</dbReference>
<evidence type="ECO:0000256" key="6">
    <source>
        <dbReference type="ARBA" id="ARBA00022605"/>
    </source>
</evidence>
<dbReference type="FunFam" id="3.90.1150.10:FF:000006">
    <property type="entry name" value="Phosphoserine aminotransferase"/>
    <property type="match status" value="1"/>
</dbReference>
<dbReference type="InterPro" id="IPR022278">
    <property type="entry name" value="Pser_aminoTfrase"/>
</dbReference>
<evidence type="ECO:0000256" key="7">
    <source>
        <dbReference type="ARBA" id="ARBA00022679"/>
    </source>
</evidence>
<dbReference type="InterPro" id="IPR000192">
    <property type="entry name" value="Aminotrans_V_dom"/>
</dbReference>
<evidence type="ECO:0000256" key="9">
    <source>
        <dbReference type="ARBA" id="ARBA00023299"/>
    </source>
</evidence>
<dbReference type="InterPro" id="IPR015424">
    <property type="entry name" value="PyrdxlP-dep_Trfase"/>
</dbReference>
<evidence type="ECO:0000259" key="12">
    <source>
        <dbReference type="Pfam" id="PF00266"/>
    </source>
</evidence>
<dbReference type="Gene3D" id="3.40.640.10">
    <property type="entry name" value="Type I PLP-dependent aspartate aminotransferase-like (Major domain)"/>
    <property type="match status" value="1"/>
</dbReference>
<evidence type="ECO:0000256" key="11">
    <source>
        <dbReference type="ARBA" id="ARBA00049007"/>
    </source>
</evidence>
<sequence length="363" mass="39391">MTRVHNFGAGPCTLPVSVLEEVRDEFLDFEGIGMSIIEDSHRAPAYDAVHHNALASFRTLASVPDDFAILFLQGGATLQFAQVPLNLLAENETAGYVNTGAWATKALADGGQVAGAYEAWDGAGTGFVRVPAESGEIDVRPGTRYVHMTSNETIDGIRFPHFPDVGVPMVADMSSDFLSRPIDWGRFDLVYGGAQKNLGPAGLAIVVVRRDRLGSHGRDLPSYLDYATHERADSMANTPPMFSIYVMSKVLDWMAEAGGLAEFERRAAERAGLIYNAIDGSDGWYRSPVEEVSRSHMNVVFRLPDEDLEGRFVAEAAGVGMANLKGHRNVGGIRASVYNAMPLDSVRALVDFMADFRTANDLS</sequence>
<dbReference type="AlphaFoldDB" id="A0A381YRQ0"/>
<evidence type="ECO:0000256" key="3">
    <source>
        <dbReference type="ARBA" id="ARBA00006904"/>
    </source>
</evidence>
<keyword evidence="6" id="KW-0028">Amino-acid biosynthesis</keyword>
<comment type="pathway">
    <text evidence="2">Amino-acid biosynthesis; L-serine biosynthesis; L-serine from 3-phospho-D-glycerate: step 2/3.</text>
</comment>
<gene>
    <name evidence="13" type="ORF">METZ01_LOCUS132562</name>
</gene>
<comment type="catalytic activity">
    <reaction evidence="11">
        <text>O-phospho-L-serine + 2-oxoglutarate = 3-phosphooxypyruvate + L-glutamate</text>
        <dbReference type="Rhea" id="RHEA:14329"/>
        <dbReference type="ChEBI" id="CHEBI:16810"/>
        <dbReference type="ChEBI" id="CHEBI:18110"/>
        <dbReference type="ChEBI" id="CHEBI:29985"/>
        <dbReference type="ChEBI" id="CHEBI:57524"/>
        <dbReference type="EC" id="2.6.1.52"/>
    </reaction>
</comment>
<organism evidence="13">
    <name type="scientific">marine metagenome</name>
    <dbReference type="NCBI Taxonomy" id="408172"/>
    <lineage>
        <taxon>unclassified sequences</taxon>
        <taxon>metagenomes</taxon>
        <taxon>ecological metagenomes</taxon>
    </lineage>
</organism>
<accession>A0A381YRQ0</accession>
<evidence type="ECO:0000256" key="2">
    <source>
        <dbReference type="ARBA" id="ARBA00005099"/>
    </source>
</evidence>
<comment type="catalytic activity">
    <reaction evidence="10">
        <text>4-(phosphooxy)-L-threonine + 2-oxoglutarate = (R)-3-hydroxy-2-oxo-4-phosphooxybutanoate + L-glutamate</text>
        <dbReference type="Rhea" id="RHEA:16573"/>
        <dbReference type="ChEBI" id="CHEBI:16810"/>
        <dbReference type="ChEBI" id="CHEBI:29985"/>
        <dbReference type="ChEBI" id="CHEBI:58452"/>
        <dbReference type="ChEBI" id="CHEBI:58538"/>
        <dbReference type="EC" id="2.6.1.52"/>
    </reaction>
</comment>
<dbReference type="HAMAP" id="MF_00160">
    <property type="entry name" value="SerC_aminotrans_5"/>
    <property type="match status" value="1"/>
</dbReference>
<evidence type="ECO:0000256" key="10">
    <source>
        <dbReference type="ARBA" id="ARBA00047630"/>
    </source>
</evidence>
<dbReference type="PROSITE" id="PS00595">
    <property type="entry name" value="AA_TRANSFER_CLASS_5"/>
    <property type="match status" value="1"/>
</dbReference>
<dbReference type="InterPro" id="IPR015421">
    <property type="entry name" value="PyrdxlP-dep_Trfase_major"/>
</dbReference>
<dbReference type="Pfam" id="PF00266">
    <property type="entry name" value="Aminotran_5"/>
    <property type="match status" value="1"/>
</dbReference>
<keyword evidence="7" id="KW-0808">Transferase</keyword>
<evidence type="ECO:0000256" key="1">
    <source>
        <dbReference type="ARBA" id="ARBA00001933"/>
    </source>
</evidence>